<accession>A0A9P0HGC4</accession>
<evidence type="ECO:0008006" key="12">
    <source>
        <dbReference type="Google" id="ProtNLM"/>
    </source>
</evidence>
<evidence type="ECO:0000259" key="8">
    <source>
        <dbReference type="Pfam" id="PF14630"/>
    </source>
</evidence>
<keyword evidence="11" id="KW-1185">Reference proteome</keyword>
<evidence type="ECO:0000256" key="1">
    <source>
        <dbReference type="ARBA" id="ARBA00004123"/>
    </source>
</evidence>
<feature type="domain" description="Orc1-like AAA ATPase" evidence="7">
    <location>
        <begin position="8"/>
        <end position="144"/>
    </location>
</feature>
<dbReference type="EMBL" id="OV725081">
    <property type="protein sequence ID" value="CAH1401549.1"/>
    <property type="molecule type" value="Genomic_DNA"/>
</dbReference>
<dbReference type="GO" id="GO:0006270">
    <property type="term" value="P:DNA replication initiation"/>
    <property type="evidence" value="ECO:0007669"/>
    <property type="project" value="TreeGrafter"/>
</dbReference>
<evidence type="ECO:0000259" key="9">
    <source>
        <dbReference type="Pfam" id="PF21639"/>
    </source>
</evidence>
<keyword evidence="4" id="KW-0547">Nucleotide-binding</keyword>
<dbReference type="SUPFAM" id="SSF52540">
    <property type="entry name" value="P-loop containing nucleoside triphosphate hydrolases"/>
    <property type="match status" value="1"/>
</dbReference>
<organism evidence="10 11">
    <name type="scientific">Nezara viridula</name>
    <name type="common">Southern green stink bug</name>
    <name type="synonym">Cimex viridulus</name>
    <dbReference type="NCBI Taxonomy" id="85310"/>
    <lineage>
        <taxon>Eukaryota</taxon>
        <taxon>Metazoa</taxon>
        <taxon>Ecdysozoa</taxon>
        <taxon>Arthropoda</taxon>
        <taxon>Hexapoda</taxon>
        <taxon>Insecta</taxon>
        <taxon>Pterygota</taxon>
        <taxon>Neoptera</taxon>
        <taxon>Paraneoptera</taxon>
        <taxon>Hemiptera</taxon>
        <taxon>Heteroptera</taxon>
        <taxon>Panheteroptera</taxon>
        <taxon>Pentatomomorpha</taxon>
        <taxon>Pentatomoidea</taxon>
        <taxon>Pentatomidae</taxon>
        <taxon>Pentatominae</taxon>
        <taxon>Nezara</taxon>
    </lineage>
</organism>
<dbReference type="InterPro" id="IPR041664">
    <property type="entry name" value="AAA_16"/>
</dbReference>
<dbReference type="Pfam" id="PF13191">
    <property type="entry name" value="AAA_16"/>
    <property type="match status" value="1"/>
</dbReference>
<reference evidence="10" key="1">
    <citation type="submission" date="2022-01" db="EMBL/GenBank/DDBJ databases">
        <authorList>
            <person name="King R."/>
        </authorList>
    </citation>
    <scope>NUCLEOTIDE SEQUENCE</scope>
</reference>
<keyword evidence="5" id="KW-0067">ATP-binding</keyword>
<protein>
    <recommendedName>
        <fullName evidence="12">Origin recognition complex subunit 5</fullName>
    </recommendedName>
</protein>
<name>A0A9P0HGC4_NEZVI</name>
<dbReference type="GO" id="GO:0005664">
    <property type="term" value="C:nuclear origin of replication recognition complex"/>
    <property type="evidence" value="ECO:0007669"/>
    <property type="project" value="TreeGrafter"/>
</dbReference>
<dbReference type="InterPro" id="IPR048866">
    <property type="entry name" value="ORC5_lid"/>
</dbReference>
<evidence type="ECO:0000256" key="2">
    <source>
        <dbReference type="ARBA" id="ARBA00006269"/>
    </source>
</evidence>
<proteinExistence type="inferred from homology"/>
<evidence type="ECO:0000256" key="3">
    <source>
        <dbReference type="ARBA" id="ARBA00022705"/>
    </source>
</evidence>
<keyword evidence="6" id="KW-0539">Nucleus</keyword>
<dbReference type="Gene3D" id="3.40.50.300">
    <property type="entry name" value="P-loop containing nucleotide triphosphate hydrolases"/>
    <property type="match status" value="1"/>
</dbReference>
<evidence type="ECO:0000259" key="7">
    <source>
        <dbReference type="Pfam" id="PF13191"/>
    </source>
</evidence>
<comment type="similarity">
    <text evidence="2">Belongs to the ORC5 family.</text>
</comment>
<dbReference type="PANTHER" id="PTHR12705">
    <property type="entry name" value="ORIGIN RECOGNITION COMPLEX SUBUNIT 5"/>
    <property type="match status" value="1"/>
</dbReference>
<sequence>MENLYNLFPCRKVQINKIHQLLGEEFEPLTDVIFISGHPAVGKTTVIQEYLKHYRINYAFINCVECYSYRLLHEQILVQLTGNKLKCDTFMELIHHLKLLVSKNNEKFIIVLDGAEYLEELNANYFSAFCRLQEFVNCTNICVIFLSSLLPEKFNLHTSVITIHFPQYSKDELLEILKLTKPEDCSHTFYENYLNSALMIFLRMTRDLNEMKFLVSNNFEKYCEPVKKGLVNQDDVTLLWRNILPHFKESLKSIYSGLSTQSIERYLYDPNINEVICTKVSSVLDLPYYAKYFLISAYLASYNAPKHDRRLFMKNHGKQRKRLTKQQVKEKMTLELLGPKAFPLDRLLAIFYAIMEEKASLTVNLMTQISTLVELKLLTRIGESNLERPKFKCLVGLQCVDTVARTLGLNIQKYLLD</sequence>
<evidence type="ECO:0000313" key="10">
    <source>
        <dbReference type="EMBL" id="CAH1401549.1"/>
    </source>
</evidence>
<feature type="domain" description="ORC5 lid" evidence="9">
    <location>
        <begin position="190"/>
        <end position="237"/>
    </location>
</feature>
<feature type="domain" description="Origin recognition complex subunit 5 C-terminal" evidence="8">
    <location>
        <begin position="286"/>
        <end position="415"/>
    </location>
</feature>
<comment type="subcellular location">
    <subcellularLocation>
        <location evidence="1">Nucleus</location>
    </subcellularLocation>
</comment>
<dbReference type="Pfam" id="PF14630">
    <property type="entry name" value="ORC5_C"/>
    <property type="match status" value="1"/>
</dbReference>
<dbReference type="AlphaFoldDB" id="A0A9P0HGC4"/>
<dbReference type="Pfam" id="PF21639">
    <property type="entry name" value="ORC5_lid"/>
    <property type="match status" value="1"/>
</dbReference>
<dbReference type="InterPro" id="IPR020796">
    <property type="entry name" value="ORC5"/>
</dbReference>
<dbReference type="PANTHER" id="PTHR12705:SF0">
    <property type="entry name" value="ORIGIN RECOGNITION COMPLEX SUBUNIT 5"/>
    <property type="match status" value="1"/>
</dbReference>
<keyword evidence="3" id="KW-0235">DNA replication</keyword>
<dbReference type="OrthoDB" id="365981at2759"/>
<gene>
    <name evidence="10" type="ORF">NEZAVI_LOCUS10552</name>
</gene>
<dbReference type="InterPro" id="IPR027417">
    <property type="entry name" value="P-loop_NTPase"/>
</dbReference>
<dbReference type="GO" id="GO:0003688">
    <property type="term" value="F:DNA replication origin binding"/>
    <property type="evidence" value="ECO:0007669"/>
    <property type="project" value="TreeGrafter"/>
</dbReference>
<evidence type="ECO:0000256" key="4">
    <source>
        <dbReference type="ARBA" id="ARBA00022741"/>
    </source>
</evidence>
<evidence type="ECO:0000313" key="11">
    <source>
        <dbReference type="Proteomes" id="UP001152798"/>
    </source>
</evidence>
<evidence type="ECO:0000256" key="5">
    <source>
        <dbReference type="ARBA" id="ARBA00022840"/>
    </source>
</evidence>
<evidence type="ECO:0000256" key="6">
    <source>
        <dbReference type="ARBA" id="ARBA00023242"/>
    </source>
</evidence>
<dbReference type="InterPro" id="IPR047088">
    <property type="entry name" value="ORC5_C"/>
</dbReference>
<dbReference type="Proteomes" id="UP001152798">
    <property type="component" value="Chromosome 5"/>
</dbReference>